<dbReference type="Proteomes" id="UP000310066">
    <property type="component" value="Unassembled WGS sequence"/>
</dbReference>
<gene>
    <name evidence="1" type="ORF">B0A54_04159</name>
</gene>
<sequence>MDFVACLGLSQPSLTQDLAAQPPTLFYEAFLQTLSDSIRTYTSQRRPSDGQCALSDLRVAHQRTREAIRRYRVVSDPSVVGGGGEDVVRKGRREDADGWVWVAFW</sequence>
<comment type="caution">
    <text evidence="1">The sequence shown here is derived from an EMBL/GenBank/DDBJ whole genome shotgun (WGS) entry which is preliminary data.</text>
</comment>
<dbReference type="EMBL" id="NAJP01000011">
    <property type="protein sequence ID" value="TKA45620.1"/>
    <property type="molecule type" value="Genomic_DNA"/>
</dbReference>
<evidence type="ECO:0000313" key="1">
    <source>
        <dbReference type="EMBL" id="TKA45620.1"/>
    </source>
</evidence>
<protein>
    <submittedName>
        <fullName evidence="1">Uncharacterized protein</fullName>
    </submittedName>
</protein>
<reference evidence="1 2" key="1">
    <citation type="submission" date="2017-03" db="EMBL/GenBank/DDBJ databases">
        <title>Genomes of endolithic fungi from Antarctica.</title>
        <authorList>
            <person name="Coleine C."/>
            <person name="Masonjones S."/>
            <person name="Stajich J.E."/>
        </authorList>
    </citation>
    <scope>NUCLEOTIDE SEQUENCE [LARGE SCALE GENOMIC DNA]</scope>
    <source>
        <strain evidence="1 2">CCFEE 5311</strain>
    </source>
</reference>
<dbReference type="AlphaFoldDB" id="A0A4U0V9Q1"/>
<evidence type="ECO:0000313" key="2">
    <source>
        <dbReference type="Proteomes" id="UP000310066"/>
    </source>
</evidence>
<name>A0A4U0V9Q1_9PEZI</name>
<organism evidence="1 2">
    <name type="scientific">Friedmanniomyces endolithicus</name>
    <dbReference type="NCBI Taxonomy" id="329885"/>
    <lineage>
        <taxon>Eukaryota</taxon>
        <taxon>Fungi</taxon>
        <taxon>Dikarya</taxon>
        <taxon>Ascomycota</taxon>
        <taxon>Pezizomycotina</taxon>
        <taxon>Dothideomycetes</taxon>
        <taxon>Dothideomycetidae</taxon>
        <taxon>Mycosphaerellales</taxon>
        <taxon>Teratosphaeriaceae</taxon>
        <taxon>Friedmanniomyces</taxon>
    </lineage>
</organism>
<accession>A0A4U0V9Q1</accession>
<proteinExistence type="predicted"/>